<dbReference type="AlphaFoldDB" id="A0AAD7GHJ1"/>
<keyword evidence="1" id="KW-0812">Transmembrane</keyword>
<gene>
    <name evidence="2" type="ORF">B0H17DRAFT_931027</name>
</gene>
<comment type="caution">
    <text evidence="2">The sequence shown here is derived from an EMBL/GenBank/DDBJ whole genome shotgun (WGS) entry which is preliminary data.</text>
</comment>
<evidence type="ECO:0000256" key="1">
    <source>
        <dbReference type="SAM" id="Phobius"/>
    </source>
</evidence>
<protein>
    <submittedName>
        <fullName evidence="2">Uncharacterized protein</fullName>
    </submittedName>
</protein>
<accession>A0AAD7GHJ1</accession>
<feature type="transmembrane region" description="Helical" evidence="1">
    <location>
        <begin position="123"/>
        <end position="141"/>
    </location>
</feature>
<proteinExistence type="predicted"/>
<dbReference type="Proteomes" id="UP001221757">
    <property type="component" value="Unassembled WGS sequence"/>
</dbReference>
<name>A0AAD7GHJ1_MYCRO</name>
<evidence type="ECO:0000313" key="3">
    <source>
        <dbReference type="Proteomes" id="UP001221757"/>
    </source>
</evidence>
<keyword evidence="3" id="KW-1185">Reference proteome</keyword>
<dbReference type="EMBL" id="JARKIE010000039">
    <property type="protein sequence ID" value="KAJ7695082.1"/>
    <property type="molecule type" value="Genomic_DNA"/>
</dbReference>
<keyword evidence="1" id="KW-1133">Transmembrane helix</keyword>
<sequence length="229" mass="25015">MSALKTETALNVSLESHLLEILTPLPPLLPPELATELAPYISEPVPRTVPYPLLQSLSQWARTPAGLAALQSASLEPQSYSMIALLAGSVTSPERKFPAYIPDKSPEELEALKKAERQAITSLLNALLSIIGSGFAAWWAAGRTGWKNEWQVLFSLLVAAVVAISEAVLYLIWDSRRSRNRPARKLKVSAKKRDEGEKVIDASRIEHGNLRGLRQRALKTADSAEDAAS</sequence>
<organism evidence="2 3">
    <name type="scientific">Mycena rosella</name>
    <name type="common">Pink bonnet</name>
    <name type="synonym">Agaricus rosellus</name>
    <dbReference type="NCBI Taxonomy" id="1033263"/>
    <lineage>
        <taxon>Eukaryota</taxon>
        <taxon>Fungi</taxon>
        <taxon>Dikarya</taxon>
        <taxon>Basidiomycota</taxon>
        <taxon>Agaricomycotina</taxon>
        <taxon>Agaricomycetes</taxon>
        <taxon>Agaricomycetidae</taxon>
        <taxon>Agaricales</taxon>
        <taxon>Marasmiineae</taxon>
        <taxon>Mycenaceae</taxon>
        <taxon>Mycena</taxon>
    </lineage>
</organism>
<reference evidence="2" key="1">
    <citation type="submission" date="2023-03" db="EMBL/GenBank/DDBJ databases">
        <title>Massive genome expansion in bonnet fungi (Mycena s.s.) driven by repeated elements and novel gene families across ecological guilds.</title>
        <authorList>
            <consortium name="Lawrence Berkeley National Laboratory"/>
            <person name="Harder C.B."/>
            <person name="Miyauchi S."/>
            <person name="Viragh M."/>
            <person name="Kuo A."/>
            <person name="Thoen E."/>
            <person name="Andreopoulos B."/>
            <person name="Lu D."/>
            <person name="Skrede I."/>
            <person name="Drula E."/>
            <person name="Henrissat B."/>
            <person name="Morin E."/>
            <person name="Kohler A."/>
            <person name="Barry K."/>
            <person name="LaButti K."/>
            <person name="Morin E."/>
            <person name="Salamov A."/>
            <person name="Lipzen A."/>
            <person name="Mereny Z."/>
            <person name="Hegedus B."/>
            <person name="Baldrian P."/>
            <person name="Stursova M."/>
            <person name="Weitz H."/>
            <person name="Taylor A."/>
            <person name="Grigoriev I.V."/>
            <person name="Nagy L.G."/>
            <person name="Martin F."/>
            <person name="Kauserud H."/>
        </authorList>
    </citation>
    <scope>NUCLEOTIDE SEQUENCE</scope>
    <source>
        <strain evidence="2">CBHHK067</strain>
    </source>
</reference>
<dbReference type="Pfam" id="PF11712">
    <property type="entry name" value="Vma12"/>
    <property type="match status" value="1"/>
</dbReference>
<evidence type="ECO:0000313" key="2">
    <source>
        <dbReference type="EMBL" id="KAJ7695082.1"/>
    </source>
</evidence>
<dbReference type="GO" id="GO:0070072">
    <property type="term" value="P:vacuolar proton-transporting V-type ATPase complex assembly"/>
    <property type="evidence" value="ECO:0007669"/>
    <property type="project" value="InterPro"/>
</dbReference>
<keyword evidence="1" id="KW-0472">Membrane</keyword>
<feature type="transmembrane region" description="Helical" evidence="1">
    <location>
        <begin position="153"/>
        <end position="173"/>
    </location>
</feature>
<dbReference type="InterPro" id="IPR021013">
    <property type="entry name" value="ATPase_Vma12"/>
</dbReference>